<keyword evidence="4 7" id="KW-0472">Membrane</keyword>
<dbReference type="InterPro" id="IPR003770">
    <property type="entry name" value="MLTG-like"/>
</dbReference>
<comment type="similarity">
    <text evidence="7">Belongs to the transglycosylase MltG family.</text>
</comment>
<dbReference type="STRING" id="587636.SAMN05216199_3411"/>
<sequence length="394" mass="42533">MTEPHLEHSIFGADETHDPRRQGSVPPPEPQLRRHRARRRPARRRRRFLVLLLAIAIVGGAVYGAYRALWPVVQQLTASNDYPGPGSGQVQVTVNDGDTGRAIGVSLEKADVVKSSKAFLDAASADTRSASIQPGTYTLKKQMAAKDALAILVNPKNRTVPKVTIPEGLWLSEILARLSKSTGIPIKEYQLAAKDTASLGLPASAKGNLEGYLFPATYEFPAKSTAREQLTTMVDKTVAELSQAGVSEQDMERTMIVASIVEGEVNGKADRPKVARVIENRLTQKSGPTRGFLQMDSTVHYAVKKRGKAGTTNADRASTSPYNTYRHQGLPPGPINSPGAASIAAAAHPAPGPWLFFVTVNPATGETRFATTTAEHQANVNLFNKWCRDHAGKC</sequence>
<dbReference type="GO" id="GO:0008932">
    <property type="term" value="F:lytic endotransglycosylase activity"/>
    <property type="evidence" value="ECO:0007669"/>
    <property type="project" value="UniProtKB-UniRule"/>
</dbReference>
<evidence type="ECO:0000313" key="9">
    <source>
        <dbReference type="EMBL" id="SES40730.1"/>
    </source>
</evidence>
<evidence type="ECO:0000256" key="3">
    <source>
        <dbReference type="ARBA" id="ARBA00022989"/>
    </source>
</evidence>
<keyword evidence="1 7" id="KW-1003">Cell membrane</keyword>
<evidence type="ECO:0000313" key="10">
    <source>
        <dbReference type="Proteomes" id="UP000199019"/>
    </source>
</evidence>
<organism evidence="9 10">
    <name type="scientific">Pedococcus cremeus</name>
    <dbReference type="NCBI Taxonomy" id="587636"/>
    <lineage>
        <taxon>Bacteria</taxon>
        <taxon>Bacillati</taxon>
        <taxon>Actinomycetota</taxon>
        <taxon>Actinomycetes</taxon>
        <taxon>Micrococcales</taxon>
        <taxon>Intrasporangiaceae</taxon>
        <taxon>Pedococcus</taxon>
    </lineage>
</organism>
<evidence type="ECO:0000256" key="4">
    <source>
        <dbReference type="ARBA" id="ARBA00023136"/>
    </source>
</evidence>
<feature type="site" description="Important for catalytic activity" evidence="7">
    <location>
        <position position="264"/>
    </location>
</feature>
<evidence type="ECO:0000256" key="2">
    <source>
        <dbReference type="ARBA" id="ARBA00022692"/>
    </source>
</evidence>
<comment type="function">
    <text evidence="7">Functions as a peptidoglycan terminase that cleaves nascent peptidoglycan strands endolytically to terminate their elongation.</text>
</comment>
<feature type="transmembrane region" description="Helical" evidence="7">
    <location>
        <begin position="48"/>
        <end position="66"/>
    </location>
</feature>
<protein>
    <recommendedName>
        <fullName evidence="7">Endolytic murein transglycosylase</fullName>
        <ecNumber evidence="7">4.2.2.29</ecNumber>
    </recommendedName>
    <alternativeName>
        <fullName evidence="7">Peptidoglycan lytic transglycosylase</fullName>
    </alternativeName>
    <alternativeName>
        <fullName evidence="7">Peptidoglycan polymerization terminase</fullName>
    </alternativeName>
</protein>
<feature type="region of interest" description="Disordered" evidence="8">
    <location>
        <begin position="1"/>
        <end position="40"/>
    </location>
</feature>
<comment type="subcellular location">
    <subcellularLocation>
        <location evidence="7">Cell membrane</location>
        <topology evidence="7">Single-pass membrane protein</topology>
    </subcellularLocation>
</comment>
<dbReference type="EC" id="4.2.2.29" evidence="7"/>
<dbReference type="GO" id="GO:0009252">
    <property type="term" value="P:peptidoglycan biosynthetic process"/>
    <property type="evidence" value="ECO:0007669"/>
    <property type="project" value="UniProtKB-UniRule"/>
</dbReference>
<evidence type="ECO:0000256" key="5">
    <source>
        <dbReference type="ARBA" id="ARBA00023239"/>
    </source>
</evidence>
<keyword evidence="5 7" id="KW-0456">Lyase</keyword>
<dbReference type="HAMAP" id="MF_02065">
    <property type="entry name" value="MltG"/>
    <property type="match status" value="1"/>
</dbReference>
<evidence type="ECO:0000256" key="1">
    <source>
        <dbReference type="ARBA" id="ARBA00022475"/>
    </source>
</evidence>
<dbReference type="NCBIfam" id="TIGR00247">
    <property type="entry name" value="endolytic transglycosylase MltG"/>
    <property type="match status" value="1"/>
</dbReference>
<dbReference type="GO" id="GO:0005886">
    <property type="term" value="C:plasma membrane"/>
    <property type="evidence" value="ECO:0007669"/>
    <property type="project" value="UniProtKB-SubCell"/>
</dbReference>
<dbReference type="PANTHER" id="PTHR30518">
    <property type="entry name" value="ENDOLYTIC MUREIN TRANSGLYCOSYLASE"/>
    <property type="match status" value="1"/>
</dbReference>
<evidence type="ECO:0000256" key="8">
    <source>
        <dbReference type="SAM" id="MobiDB-lite"/>
    </source>
</evidence>
<accession>A0A1H9X3N3</accession>
<dbReference type="OrthoDB" id="9814591at2"/>
<feature type="compositionally biased region" description="Basic and acidic residues" evidence="8">
    <location>
        <begin position="1"/>
        <end position="21"/>
    </location>
</feature>
<name>A0A1H9X3N3_9MICO</name>
<evidence type="ECO:0000256" key="6">
    <source>
        <dbReference type="ARBA" id="ARBA00023316"/>
    </source>
</evidence>
<dbReference type="Proteomes" id="UP000199019">
    <property type="component" value="Unassembled WGS sequence"/>
</dbReference>
<keyword evidence="3 7" id="KW-1133">Transmembrane helix</keyword>
<comment type="catalytic activity">
    <reaction evidence="7">
        <text>a peptidoglycan chain = a peptidoglycan chain with N-acetyl-1,6-anhydromuramyl-[peptide] at the reducing end + a peptidoglycan chain with N-acetylglucosamine at the non-reducing end.</text>
        <dbReference type="EC" id="4.2.2.29"/>
    </reaction>
</comment>
<keyword evidence="6 7" id="KW-0961">Cell wall biogenesis/degradation</keyword>
<keyword evidence="10" id="KW-1185">Reference proteome</keyword>
<dbReference type="RefSeq" id="WP_091760851.1">
    <property type="nucleotide sequence ID" value="NZ_FOHB01000006.1"/>
</dbReference>
<dbReference type="AlphaFoldDB" id="A0A1H9X3N3"/>
<dbReference type="PANTHER" id="PTHR30518:SF2">
    <property type="entry name" value="ENDOLYTIC MUREIN TRANSGLYCOSYLASE"/>
    <property type="match status" value="1"/>
</dbReference>
<evidence type="ECO:0000256" key="7">
    <source>
        <dbReference type="HAMAP-Rule" id="MF_02065"/>
    </source>
</evidence>
<dbReference type="Gene3D" id="3.30.1490.480">
    <property type="entry name" value="Endolytic murein transglycosylase"/>
    <property type="match status" value="1"/>
</dbReference>
<dbReference type="Pfam" id="PF02618">
    <property type="entry name" value="YceG"/>
    <property type="match status" value="1"/>
</dbReference>
<dbReference type="EMBL" id="FOHB01000006">
    <property type="protein sequence ID" value="SES40730.1"/>
    <property type="molecule type" value="Genomic_DNA"/>
</dbReference>
<reference evidence="10" key="1">
    <citation type="submission" date="2016-10" db="EMBL/GenBank/DDBJ databases">
        <authorList>
            <person name="Varghese N."/>
            <person name="Submissions S."/>
        </authorList>
    </citation>
    <scope>NUCLEOTIDE SEQUENCE [LARGE SCALE GENOMIC DNA]</scope>
    <source>
        <strain evidence="10">CGMCC 1.6963</strain>
    </source>
</reference>
<dbReference type="Gene3D" id="3.30.160.60">
    <property type="entry name" value="Classic Zinc Finger"/>
    <property type="match status" value="1"/>
</dbReference>
<keyword evidence="2 7" id="KW-0812">Transmembrane</keyword>
<gene>
    <name evidence="7" type="primary">mltG</name>
    <name evidence="9" type="ORF">SAMN05216199_3411</name>
</gene>
<dbReference type="GO" id="GO:0071555">
    <property type="term" value="P:cell wall organization"/>
    <property type="evidence" value="ECO:0007669"/>
    <property type="project" value="UniProtKB-KW"/>
</dbReference>
<proteinExistence type="inferred from homology"/>